<comment type="caution">
    <text evidence="1">The sequence shown here is derived from an EMBL/GenBank/DDBJ whole genome shotgun (WGS) entry which is preliminary data.</text>
</comment>
<reference evidence="1" key="1">
    <citation type="submission" date="2019-10" db="EMBL/GenBank/DDBJ databases">
        <authorList>
            <person name="Soares A.E.R."/>
            <person name="Aleixo A."/>
            <person name="Schneider P."/>
            <person name="Miyaki C.Y."/>
            <person name="Schneider M.P."/>
            <person name="Mello C."/>
            <person name="Vasconcelos A.T.R."/>
        </authorList>
    </citation>
    <scope>NUCLEOTIDE SEQUENCE</scope>
    <source>
        <tissue evidence="1">Muscle</tissue>
    </source>
</reference>
<proteinExistence type="predicted"/>
<keyword evidence="2" id="KW-1185">Reference proteome</keyword>
<evidence type="ECO:0000313" key="2">
    <source>
        <dbReference type="Proteomes" id="UP001145742"/>
    </source>
</evidence>
<sequence>MMNNKWESGTSWEKVVVVCERPEQSLSKHISLKIPEIPQNRIAWNSLAMSGGVTQAAPASSHKRMTHLVDEPRAVDIAYLDFNQAFNTVSYSILIDKLIKCRLARRWERAYSLTICRHHELGRSGHNDVTVQIVWLNRLEKMANRNLKKFNKGNCKVLHLMMKPPMQQ</sequence>
<name>A0ABQ9DTN3_9PASS</name>
<dbReference type="EMBL" id="WHWB01032295">
    <property type="protein sequence ID" value="KAJ7426193.1"/>
    <property type="molecule type" value="Genomic_DNA"/>
</dbReference>
<protein>
    <recommendedName>
        <fullName evidence="3">Reverse transcriptase domain-containing protein</fullName>
    </recommendedName>
</protein>
<gene>
    <name evidence="1" type="ORF">WISP_18304</name>
</gene>
<evidence type="ECO:0000313" key="1">
    <source>
        <dbReference type="EMBL" id="KAJ7426193.1"/>
    </source>
</evidence>
<evidence type="ECO:0008006" key="3">
    <source>
        <dbReference type="Google" id="ProtNLM"/>
    </source>
</evidence>
<dbReference type="Proteomes" id="UP001145742">
    <property type="component" value="Unassembled WGS sequence"/>
</dbReference>
<accession>A0ABQ9DTN3</accession>
<organism evidence="1 2">
    <name type="scientific">Willisornis vidua</name>
    <name type="common">Xingu scale-backed antbird</name>
    <dbReference type="NCBI Taxonomy" id="1566151"/>
    <lineage>
        <taxon>Eukaryota</taxon>
        <taxon>Metazoa</taxon>
        <taxon>Chordata</taxon>
        <taxon>Craniata</taxon>
        <taxon>Vertebrata</taxon>
        <taxon>Euteleostomi</taxon>
        <taxon>Archelosauria</taxon>
        <taxon>Archosauria</taxon>
        <taxon>Dinosauria</taxon>
        <taxon>Saurischia</taxon>
        <taxon>Theropoda</taxon>
        <taxon>Coelurosauria</taxon>
        <taxon>Aves</taxon>
        <taxon>Neognathae</taxon>
        <taxon>Neoaves</taxon>
        <taxon>Telluraves</taxon>
        <taxon>Australaves</taxon>
        <taxon>Passeriformes</taxon>
        <taxon>Thamnophilidae</taxon>
        <taxon>Willisornis</taxon>
    </lineage>
</organism>